<evidence type="ECO:0000313" key="2">
    <source>
        <dbReference type="Proteomes" id="UP001077788"/>
    </source>
</evidence>
<dbReference type="AlphaFoldDB" id="A0A9Q4H7I6"/>
<sequence>NNEEKIKKDKNGMYTTASICPPYSCVAAMLCQLFGRPDSTKFSLDWLSLIEAVVNATIMNWPQILSDNLTKTIIKYRRRRSIASRVYPPFFMSTYV</sequence>
<accession>A0A9Q4H7I6</accession>
<feature type="non-terminal residue" evidence="1">
    <location>
        <position position="96"/>
    </location>
</feature>
<evidence type="ECO:0000313" key="1">
    <source>
        <dbReference type="EMBL" id="MCY6525047.1"/>
    </source>
</evidence>
<feature type="non-terminal residue" evidence="1">
    <location>
        <position position="1"/>
    </location>
</feature>
<dbReference type="RefSeq" id="WP_267992378.1">
    <property type="nucleotide sequence ID" value="NZ_JAPQFC010001209.1"/>
</dbReference>
<proteinExistence type="predicted"/>
<name>A0A9Q4H7I6_ACTPL</name>
<comment type="caution">
    <text evidence="1">The sequence shown here is derived from an EMBL/GenBank/DDBJ whole genome shotgun (WGS) entry which is preliminary data.</text>
</comment>
<reference evidence="1" key="1">
    <citation type="journal article" date="2021" name="Vet Sci">
        <title>O-Serogroups and Pathovirotypes of Escherichia coli Isolated from Post-Weaning Piglets Showing Diarrhoea and/or Oedema in South Korea.</title>
        <authorList>
            <person name="Byun J.W."/>
            <person name="Moon B.Y."/>
            <person name="Do K.H."/>
            <person name="Lee K."/>
            <person name="Lee H.Y."/>
            <person name="Kim W.I."/>
            <person name="So B."/>
            <person name="Lee W.K."/>
        </authorList>
    </citation>
    <scope>NUCLEOTIDE SEQUENCE</scope>
    <source>
        <strain evidence="1">84/14</strain>
    </source>
</reference>
<gene>
    <name evidence="1" type="ORF">OYG11_12680</name>
</gene>
<dbReference type="Proteomes" id="UP001077788">
    <property type="component" value="Unassembled WGS sequence"/>
</dbReference>
<organism evidence="1 2">
    <name type="scientific">Actinobacillus pleuropneumoniae</name>
    <name type="common">Haemophilus pleuropneumoniae</name>
    <dbReference type="NCBI Taxonomy" id="715"/>
    <lineage>
        <taxon>Bacteria</taxon>
        <taxon>Pseudomonadati</taxon>
        <taxon>Pseudomonadota</taxon>
        <taxon>Gammaproteobacteria</taxon>
        <taxon>Pasteurellales</taxon>
        <taxon>Pasteurellaceae</taxon>
        <taxon>Actinobacillus</taxon>
    </lineage>
</organism>
<reference evidence="1" key="2">
    <citation type="submission" date="2022-12" db="EMBL/GenBank/DDBJ databases">
        <authorList>
            <person name="Kardos G."/>
            <person name="Sarkozi R."/>
            <person name="Laczko L."/>
            <person name="Marton S."/>
            <person name="Makrai L."/>
            <person name="Banyai K."/>
            <person name="Fodor L."/>
        </authorList>
    </citation>
    <scope>NUCLEOTIDE SEQUENCE</scope>
    <source>
        <strain evidence="1">84/14</strain>
    </source>
</reference>
<dbReference type="EMBL" id="JAPQFC010001209">
    <property type="protein sequence ID" value="MCY6525047.1"/>
    <property type="molecule type" value="Genomic_DNA"/>
</dbReference>
<protein>
    <submittedName>
        <fullName evidence="1">Uncharacterized protein</fullName>
    </submittedName>
</protein>